<proteinExistence type="predicted"/>
<protein>
    <submittedName>
        <fullName evidence="1">Uncharacterized protein</fullName>
    </submittedName>
</protein>
<dbReference type="Proteomes" id="UP000807342">
    <property type="component" value="Unassembled WGS sequence"/>
</dbReference>
<organism evidence="1 2">
    <name type="scientific">Macrolepiota fuliginosa MF-IS2</name>
    <dbReference type="NCBI Taxonomy" id="1400762"/>
    <lineage>
        <taxon>Eukaryota</taxon>
        <taxon>Fungi</taxon>
        <taxon>Dikarya</taxon>
        <taxon>Basidiomycota</taxon>
        <taxon>Agaricomycotina</taxon>
        <taxon>Agaricomycetes</taxon>
        <taxon>Agaricomycetidae</taxon>
        <taxon>Agaricales</taxon>
        <taxon>Agaricineae</taxon>
        <taxon>Agaricaceae</taxon>
        <taxon>Macrolepiota</taxon>
    </lineage>
</organism>
<gene>
    <name evidence="1" type="ORF">P691DRAFT_659188</name>
</gene>
<sequence>MNIWSRELDILAEPSANYSPRFPPQSPRLQKTWSPRVTPKDALAQARVLAIFRSGRFPNKINNPSVVLDDLEPDALNELGSAYSYDGVESKYGDNNLAIQPDFDDEELFNAEESFSSSGSSSSRSTPVQDRSPHWYLRFQAVLSSRSQAECANACRILVLSNEWGFEELGELAYQLISAVLAGVPPVAVTACAVNIERTLLEAFKHEAASYFISCISESAFVAWHHYWNPGMDFSIYPGRHFLVTQQHLDAGYTFCRLLGSLFRANLVSRVSIMEVIDLTLQNVTLLEHVDAIGNLLSYATSELWEDASGEEKDQFLIDLYDVLDGLCEYHFLRPELVEEYEKKVEEICTIVVQQSS</sequence>
<comment type="caution">
    <text evidence="1">The sequence shown here is derived from an EMBL/GenBank/DDBJ whole genome shotgun (WGS) entry which is preliminary data.</text>
</comment>
<evidence type="ECO:0000313" key="2">
    <source>
        <dbReference type="Proteomes" id="UP000807342"/>
    </source>
</evidence>
<dbReference type="OrthoDB" id="3005138at2759"/>
<dbReference type="AlphaFoldDB" id="A0A9P6C643"/>
<reference evidence="1" key="1">
    <citation type="submission" date="2020-11" db="EMBL/GenBank/DDBJ databases">
        <authorList>
            <consortium name="DOE Joint Genome Institute"/>
            <person name="Ahrendt S."/>
            <person name="Riley R."/>
            <person name="Andreopoulos W."/>
            <person name="Labutti K."/>
            <person name="Pangilinan J."/>
            <person name="Ruiz-Duenas F.J."/>
            <person name="Barrasa J.M."/>
            <person name="Sanchez-Garcia M."/>
            <person name="Camarero S."/>
            <person name="Miyauchi S."/>
            <person name="Serrano A."/>
            <person name="Linde D."/>
            <person name="Babiker R."/>
            <person name="Drula E."/>
            <person name="Ayuso-Fernandez I."/>
            <person name="Pacheco R."/>
            <person name="Padilla G."/>
            <person name="Ferreira P."/>
            <person name="Barriuso J."/>
            <person name="Kellner H."/>
            <person name="Castanera R."/>
            <person name="Alfaro M."/>
            <person name="Ramirez L."/>
            <person name="Pisabarro A.G."/>
            <person name="Kuo A."/>
            <person name="Tritt A."/>
            <person name="Lipzen A."/>
            <person name="He G."/>
            <person name="Yan M."/>
            <person name="Ng V."/>
            <person name="Cullen D."/>
            <person name="Martin F."/>
            <person name="Rosso M.-N."/>
            <person name="Henrissat B."/>
            <person name="Hibbett D."/>
            <person name="Martinez A.T."/>
            <person name="Grigoriev I.V."/>
        </authorList>
    </citation>
    <scope>NUCLEOTIDE SEQUENCE</scope>
    <source>
        <strain evidence="1">MF-IS2</strain>
    </source>
</reference>
<dbReference type="EMBL" id="MU151064">
    <property type="protein sequence ID" value="KAF9453172.1"/>
    <property type="molecule type" value="Genomic_DNA"/>
</dbReference>
<accession>A0A9P6C643</accession>
<keyword evidence="2" id="KW-1185">Reference proteome</keyword>
<evidence type="ECO:0000313" key="1">
    <source>
        <dbReference type="EMBL" id="KAF9453172.1"/>
    </source>
</evidence>
<name>A0A9P6C643_9AGAR</name>